<accession>A0ABS1EY06</accession>
<sequence length="280" mass="29714">MAVAGESGKGGALAANARMYAPNAEAAAAWRALFDWVSLRSGVPLVVLDHGFPARLEDLWSRDDLGAAFMCGWPFVRAGSRHRIVAAPVPAGARYGGRAEYRTDFVVRATSAIHRLEDSFGGRLAFTVDHSHSGYNAPRHHLLRFRTAERPKLYAATVGPCVTPKRVLDAVLDGNADVAPLDGYTLELMLRHDPELGKRIRIVASTDPVAMPPLVASPSVPVEAVEALRAAFLASGEAPGLTAVREALVLAGFAVTDPADYAVTERWAAEALAAGYPAPG</sequence>
<dbReference type="RefSeq" id="WP_200190204.1">
    <property type="nucleotide sequence ID" value="NZ_JAENHM010000003.1"/>
</dbReference>
<proteinExistence type="predicted"/>
<dbReference type="Gene3D" id="3.40.190.10">
    <property type="entry name" value="Periplasmic binding protein-like II"/>
    <property type="match status" value="1"/>
</dbReference>
<protein>
    <submittedName>
        <fullName evidence="1">PhnD/SsuA/transferrin family substrate-binding protein</fullName>
    </submittedName>
</protein>
<dbReference type="Proteomes" id="UP000652760">
    <property type="component" value="Unassembled WGS sequence"/>
</dbReference>
<comment type="caution">
    <text evidence="1">The sequence shown here is derived from an EMBL/GenBank/DDBJ whole genome shotgun (WGS) entry which is preliminary data.</text>
</comment>
<dbReference type="Pfam" id="PF12974">
    <property type="entry name" value="Phosphonate-bd"/>
    <property type="match status" value="1"/>
</dbReference>
<dbReference type="SUPFAM" id="SSF53850">
    <property type="entry name" value="Periplasmic binding protein-like II"/>
    <property type="match status" value="1"/>
</dbReference>
<gene>
    <name evidence="1" type="ORF">JHL17_01115</name>
</gene>
<organism evidence="1 2">
    <name type="scientific">Azospirillum endophyticum</name>
    <dbReference type="NCBI Taxonomy" id="2800326"/>
    <lineage>
        <taxon>Bacteria</taxon>
        <taxon>Pseudomonadati</taxon>
        <taxon>Pseudomonadota</taxon>
        <taxon>Alphaproteobacteria</taxon>
        <taxon>Rhodospirillales</taxon>
        <taxon>Azospirillaceae</taxon>
        <taxon>Azospirillum</taxon>
    </lineage>
</organism>
<dbReference type="EMBL" id="JAENHM010000003">
    <property type="protein sequence ID" value="MBK1835999.1"/>
    <property type="molecule type" value="Genomic_DNA"/>
</dbReference>
<keyword evidence="2" id="KW-1185">Reference proteome</keyword>
<evidence type="ECO:0000313" key="2">
    <source>
        <dbReference type="Proteomes" id="UP000652760"/>
    </source>
</evidence>
<name>A0ABS1EY06_9PROT</name>
<dbReference type="PANTHER" id="PTHR35841:SF1">
    <property type="entry name" value="PHOSPHONATES-BINDING PERIPLASMIC PROTEIN"/>
    <property type="match status" value="1"/>
</dbReference>
<reference evidence="2" key="1">
    <citation type="submission" date="2021-01" db="EMBL/GenBank/DDBJ databases">
        <title>Genome public.</title>
        <authorList>
            <person name="Liu C."/>
            <person name="Sun Q."/>
        </authorList>
    </citation>
    <scope>NUCLEOTIDE SEQUENCE [LARGE SCALE GENOMIC DNA]</scope>
    <source>
        <strain evidence="2">YIM B02556</strain>
    </source>
</reference>
<dbReference type="PANTHER" id="PTHR35841">
    <property type="entry name" value="PHOSPHONATES-BINDING PERIPLASMIC PROTEIN"/>
    <property type="match status" value="1"/>
</dbReference>
<evidence type="ECO:0000313" key="1">
    <source>
        <dbReference type="EMBL" id="MBK1835999.1"/>
    </source>
</evidence>